<keyword evidence="3" id="KW-0808">Transferase</keyword>
<dbReference type="InterPro" id="IPR026444">
    <property type="entry name" value="Secre_tail"/>
</dbReference>
<dbReference type="InterPro" id="IPR014867">
    <property type="entry name" value="Spore_coat_CotH_CotH2/3/7"/>
</dbReference>
<feature type="domain" description="Secretion system C-terminal sorting" evidence="2">
    <location>
        <begin position="503"/>
        <end position="572"/>
    </location>
</feature>
<evidence type="ECO:0000313" key="3">
    <source>
        <dbReference type="EMBL" id="MBO0357227.1"/>
    </source>
</evidence>
<evidence type="ECO:0000313" key="4">
    <source>
        <dbReference type="Proteomes" id="UP000664144"/>
    </source>
</evidence>
<protein>
    <submittedName>
        <fullName evidence="3">CotH kinase family protein</fullName>
    </submittedName>
</protein>
<dbReference type="RefSeq" id="WP_206981759.1">
    <property type="nucleotide sequence ID" value="NZ_JAFLQZ010000002.1"/>
</dbReference>
<name>A0A939EU21_9BACT</name>
<proteinExistence type="predicted"/>
<dbReference type="Pfam" id="PF08757">
    <property type="entry name" value="CotH"/>
    <property type="match status" value="1"/>
</dbReference>
<accession>A0A939EU21</accession>
<reference evidence="3" key="1">
    <citation type="submission" date="2021-03" db="EMBL/GenBank/DDBJ databases">
        <authorList>
            <person name="Kim M.K."/>
        </authorList>
    </citation>
    <scope>NUCLEOTIDE SEQUENCE</scope>
    <source>
        <strain evidence="3">BT186</strain>
    </source>
</reference>
<dbReference type="NCBIfam" id="TIGR04183">
    <property type="entry name" value="Por_Secre_tail"/>
    <property type="match status" value="1"/>
</dbReference>
<dbReference type="AlphaFoldDB" id="A0A939EU21"/>
<keyword evidence="4" id="KW-1185">Reference proteome</keyword>
<comment type="caution">
    <text evidence="3">The sequence shown here is derived from an EMBL/GenBank/DDBJ whole genome shotgun (WGS) entry which is preliminary data.</text>
</comment>
<dbReference type="PANTHER" id="PTHR40050:SF1">
    <property type="entry name" value="INNER SPORE COAT PROTEIN H"/>
    <property type="match status" value="1"/>
</dbReference>
<dbReference type="PANTHER" id="PTHR40050">
    <property type="entry name" value="INNER SPORE COAT PROTEIN H"/>
    <property type="match status" value="1"/>
</dbReference>
<dbReference type="Proteomes" id="UP000664144">
    <property type="component" value="Unassembled WGS sequence"/>
</dbReference>
<feature type="signal peptide" evidence="1">
    <location>
        <begin position="1"/>
        <end position="26"/>
    </location>
</feature>
<feature type="chain" id="PRO_5037404525" evidence="1">
    <location>
        <begin position="27"/>
        <end position="573"/>
    </location>
</feature>
<organism evidence="3 4">
    <name type="scientific">Hymenobacter telluris</name>
    <dbReference type="NCBI Taxonomy" id="2816474"/>
    <lineage>
        <taxon>Bacteria</taxon>
        <taxon>Pseudomonadati</taxon>
        <taxon>Bacteroidota</taxon>
        <taxon>Cytophagia</taxon>
        <taxon>Cytophagales</taxon>
        <taxon>Hymenobacteraceae</taxon>
        <taxon>Hymenobacter</taxon>
    </lineage>
</organism>
<sequence length="573" mass="65310">MSKKLASINLVLLITAFTLSISKASASDTIRVRPNLYHIDHHKNIVIINQSTSELISGAGEAKNHLLLDETYEFLAPVYSVNESASYKVVCRDSMYTAYFTKLPIIHINTRSQIVDTPSVYASFSMSENNRAFTQSAIGIELRGASSQSLPKKSYELSFWSDTLGAVSRDVRLLNMRTDNKWNLQAMYNEPLRMQSKVSNELWQDIHQIYYKNLEPDAKNGIAMTYVEVFVNDEYKGIYALSERIDRKQLKLKKYDNQTIKGELYKGSGWGATTFTSLPPFDNTSLTWGGFEYKHPEEEIDWTNLYNFVDFVENSSTQDFNNNYKTKFKLSNAVDYYIFLNLLRSLDNTGKNIYIAKYKAGEPYYYVPWDLDGVFGTNWQGNQDNVTNGLLSNGFYDRLNQDCSPNGFRAALVQRWAELRTTVINQDSIMSRFAVNTNYLVNNNAYEREHIAWNDFTYDATQLTYVASWLSNRLAYLDVVFSQSCTALSNVSAIATTGLELKMYPNPATGYLVIENNFSAREMCVQDMSGKIIMKQALNSKTSKVDISALPKGLYITTVRSEKTSKRNKLVVN</sequence>
<dbReference type="Pfam" id="PF18962">
    <property type="entry name" value="Por_Secre_tail"/>
    <property type="match status" value="1"/>
</dbReference>
<keyword evidence="3" id="KW-0418">Kinase</keyword>
<evidence type="ECO:0000256" key="1">
    <source>
        <dbReference type="SAM" id="SignalP"/>
    </source>
</evidence>
<dbReference type="EMBL" id="JAFLQZ010000002">
    <property type="protein sequence ID" value="MBO0357227.1"/>
    <property type="molecule type" value="Genomic_DNA"/>
</dbReference>
<keyword evidence="1" id="KW-0732">Signal</keyword>
<dbReference type="GO" id="GO:0016301">
    <property type="term" value="F:kinase activity"/>
    <property type="evidence" value="ECO:0007669"/>
    <property type="project" value="UniProtKB-KW"/>
</dbReference>
<gene>
    <name evidence="3" type="ORF">J0X19_04670</name>
</gene>
<evidence type="ECO:0000259" key="2">
    <source>
        <dbReference type="Pfam" id="PF18962"/>
    </source>
</evidence>